<dbReference type="OrthoDB" id="9789368at2"/>
<evidence type="ECO:0000256" key="8">
    <source>
        <dbReference type="SAM" id="SignalP"/>
    </source>
</evidence>
<evidence type="ECO:0000313" key="10">
    <source>
        <dbReference type="Proteomes" id="UP000238392"/>
    </source>
</evidence>
<evidence type="ECO:0000256" key="7">
    <source>
        <dbReference type="ARBA" id="ARBA00023237"/>
    </source>
</evidence>
<evidence type="ECO:0000256" key="4">
    <source>
        <dbReference type="ARBA" id="ARBA00022452"/>
    </source>
</evidence>
<keyword evidence="8" id="KW-0732">Signal</keyword>
<dbReference type="NCBIfam" id="TIGR01844">
    <property type="entry name" value="type_I_sec_TolC"/>
    <property type="match status" value="1"/>
</dbReference>
<comment type="caution">
    <text evidence="9">The sequence shown here is derived from an EMBL/GenBank/DDBJ whole genome shotgun (WGS) entry which is preliminary data.</text>
</comment>
<dbReference type="RefSeq" id="WP_106263610.1">
    <property type="nucleotide sequence ID" value="NZ_PVTQ01000004.1"/>
</dbReference>
<dbReference type="PANTHER" id="PTHR30026:SF22">
    <property type="entry name" value="OUTER MEMBRANE EFFLUX PROTEIN"/>
    <property type="match status" value="1"/>
</dbReference>
<dbReference type="Pfam" id="PF02321">
    <property type="entry name" value="OEP"/>
    <property type="match status" value="2"/>
</dbReference>
<feature type="chain" id="PRO_5015597499" evidence="8">
    <location>
        <begin position="28"/>
        <end position="479"/>
    </location>
</feature>
<dbReference type="GO" id="GO:0015288">
    <property type="term" value="F:porin activity"/>
    <property type="evidence" value="ECO:0007669"/>
    <property type="project" value="TreeGrafter"/>
</dbReference>
<protein>
    <submittedName>
        <fullName evidence="9">Outer membrane protein</fullName>
    </submittedName>
</protein>
<organism evidence="9 10">
    <name type="scientific">Donghicola tyrosinivorans</name>
    <dbReference type="NCBI Taxonomy" id="1652492"/>
    <lineage>
        <taxon>Bacteria</taxon>
        <taxon>Pseudomonadati</taxon>
        <taxon>Pseudomonadota</taxon>
        <taxon>Alphaproteobacteria</taxon>
        <taxon>Rhodobacterales</taxon>
        <taxon>Roseobacteraceae</taxon>
        <taxon>Donghicola</taxon>
    </lineage>
</organism>
<dbReference type="GO" id="GO:0009279">
    <property type="term" value="C:cell outer membrane"/>
    <property type="evidence" value="ECO:0007669"/>
    <property type="project" value="UniProtKB-SubCell"/>
</dbReference>
<keyword evidence="3" id="KW-0813">Transport</keyword>
<dbReference type="InterPro" id="IPR003423">
    <property type="entry name" value="OMP_efflux"/>
</dbReference>
<dbReference type="InterPro" id="IPR010130">
    <property type="entry name" value="T1SS_OMP_TolC"/>
</dbReference>
<dbReference type="AlphaFoldDB" id="A0A2T0WWK9"/>
<accession>A0A2T0WWK9</accession>
<name>A0A2T0WWK9_9RHOB</name>
<evidence type="ECO:0000313" key="9">
    <source>
        <dbReference type="EMBL" id="PRY91080.1"/>
    </source>
</evidence>
<gene>
    <name evidence="9" type="ORF">CLV74_10493</name>
</gene>
<dbReference type="Gene3D" id="1.20.1600.10">
    <property type="entry name" value="Outer membrane efflux proteins (OEP)"/>
    <property type="match status" value="1"/>
</dbReference>
<comment type="similarity">
    <text evidence="2">Belongs to the outer membrane factor (OMF) (TC 1.B.17) family.</text>
</comment>
<keyword evidence="7" id="KW-0998">Cell outer membrane</keyword>
<proteinExistence type="inferred from homology"/>
<dbReference type="InterPro" id="IPR051906">
    <property type="entry name" value="TolC-like"/>
</dbReference>
<dbReference type="EMBL" id="PVTQ01000004">
    <property type="protein sequence ID" value="PRY91080.1"/>
    <property type="molecule type" value="Genomic_DNA"/>
</dbReference>
<comment type="subcellular location">
    <subcellularLocation>
        <location evidence="1">Cell outer membrane</location>
    </subcellularLocation>
</comment>
<sequence>MAGLSNIFKSSVAALAFSAVTATGAFADTLGDALAKAYLNSGLLAQNRALLHAANEDVASAVASLRPILSYSASIDQQDTYVVAGRPSSLVDTSVSQTTATIALTGSLTIYNFGSGRMGVEAAKESVLATREALRGIEQTVLLNAVSAYMQVQATAQIVNLQENNLRVLTEELRAARERFEVGEITRTDVALAEAQVASSRSDLVAAQGDLTDAQAFYIAVTGELSNSINQPGKVPSVTSNLAEALEVAMRKHPDIIEAQHNVAASELNIKIAEATMKPSVDLTASASKSRYLAENNPSYDEGRDVTTGSLGIEVSGPIYRGGALASTVRRAQANRDASRASLHVAQLTVEQSVRTSFAALREARAASEAADELIRANTVAFQGVREEASLGARTTLDVLDAEQDLLDARAVKISANAQEYIQAYALLSAMGLLDADYLNLNVPRYDVEGQYNLVKNAPPAISIQGDKLQRILGATGKK</sequence>
<evidence type="ECO:0000256" key="5">
    <source>
        <dbReference type="ARBA" id="ARBA00022692"/>
    </source>
</evidence>
<dbReference type="GO" id="GO:1990281">
    <property type="term" value="C:efflux pump complex"/>
    <property type="evidence" value="ECO:0007669"/>
    <property type="project" value="TreeGrafter"/>
</dbReference>
<dbReference type="Proteomes" id="UP000238392">
    <property type="component" value="Unassembled WGS sequence"/>
</dbReference>
<keyword evidence="4" id="KW-1134">Transmembrane beta strand</keyword>
<keyword evidence="5" id="KW-0812">Transmembrane</keyword>
<reference evidence="9 10" key="1">
    <citation type="submission" date="2018-03" db="EMBL/GenBank/DDBJ databases">
        <title>Genomic Encyclopedia of Archaeal and Bacterial Type Strains, Phase II (KMG-II): from individual species to whole genera.</title>
        <authorList>
            <person name="Goeker M."/>
        </authorList>
    </citation>
    <scope>NUCLEOTIDE SEQUENCE [LARGE SCALE GENOMIC DNA]</scope>
    <source>
        <strain evidence="9 10">DSM 100212</strain>
    </source>
</reference>
<evidence type="ECO:0000256" key="1">
    <source>
        <dbReference type="ARBA" id="ARBA00004442"/>
    </source>
</evidence>
<feature type="signal peptide" evidence="8">
    <location>
        <begin position="1"/>
        <end position="27"/>
    </location>
</feature>
<dbReference type="GO" id="GO:0015562">
    <property type="term" value="F:efflux transmembrane transporter activity"/>
    <property type="evidence" value="ECO:0007669"/>
    <property type="project" value="InterPro"/>
</dbReference>
<evidence type="ECO:0000256" key="3">
    <source>
        <dbReference type="ARBA" id="ARBA00022448"/>
    </source>
</evidence>
<dbReference type="SUPFAM" id="SSF56954">
    <property type="entry name" value="Outer membrane efflux proteins (OEP)"/>
    <property type="match status" value="1"/>
</dbReference>
<evidence type="ECO:0000256" key="2">
    <source>
        <dbReference type="ARBA" id="ARBA00007613"/>
    </source>
</evidence>
<keyword evidence="6" id="KW-0472">Membrane</keyword>
<evidence type="ECO:0000256" key="6">
    <source>
        <dbReference type="ARBA" id="ARBA00023136"/>
    </source>
</evidence>
<dbReference type="PANTHER" id="PTHR30026">
    <property type="entry name" value="OUTER MEMBRANE PROTEIN TOLC"/>
    <property type="match status" value="1"/>
</dbReference>
<keyword evidence="10" id="KW-1185">Reference proteome</keyword>